<dbReference type="EMBL" id="WJBH02000002">
    <property type="protein sequence ID" value="KAI9562590.1"/>
    <property type="molecule type" value="Genomic_DNA"/>
</dbReference>
<dbReference type="AlphaFoldDB" id="A0AAD5Q0R4"/>
<protein>
    <submittedName>
        <fullName evidence="1">Uncharacterized protein</fullName>
    </submittedName>
</protein>
<name>A0AAD5Q0R4_9CRUS</name>
<gene>
    <name evidence="1" type="ORF">GHT06_010044</name>
</gene>
<evidence type="ECO:0000313" key="1">
    <source>
        <dbReference type="EMBL" id="KAI9562590.1"/>
    </source>
</evidence>
<dbReference type="Proteomes" id="UP000820818">
    <property type="component" value="Linkage Group LG2"/>
</dbReference>
<keyword evidence="2" id="KW-1185">Reference proteome</keyword>
<comment type="caution">
    <text evidence="1">The sequence shown here is derived from an EMBL/GenBank/DDBJ whole genome shotgun (WGS) entry which is preliminary data.</text>
</comment>
<evidence type="ECO:0000313" key="2">
    <source>
        <dbReference type="Proteomes" id="UP000820818"/>
    </source>
</evidence>
<accession>A0AAD5Q0R4</accession>
<proteinExistence type="predicted"/>
<sequence length="99" mass="11238">MLEQWKQSNSIVDHPLHAPFCQNVFAATDLWLIKLREVGNATGAAESSGYPHPTFNSNLTQTNLYLAECRSRMPHNSRDYTIIFMLTPQGHIHEYHGIG</sequence>
<organism evidence="1 2">
    <name type="scientific">Daphnia sinensis</name>
    <dbReference type="NCBI Taxonomy" id="1820382"/>
    <lineage>
        <taxon>Eukaryota</taxon>
        <taxon>Metazoa</taxon>
        <taxon>Ecdysozoa</taxon>
        <taxon>Arthropoda</taxon>
        <taxon>Crustacea</taxon>
        <taxon>Branchiopoda</taxon>
        <taxon>Diplostraca</taxon>
        <taxon>Cladocera</taxon>
        <taxon>Anomopoda</taxon>
        <taxon>Daphniidae</taxon>
        <taxon>Daphnia</taxon>
        <taxon>Daphnia similis group</taxon>
    </lineage>
</organism>
<reference evidence="1 2" key="1">
    <citation type="submission" date="2022-05" db="EMBL/GenBank/DDBJ databases">
        <title>A multi-omics perspective on studying reproductive biology in Daphnia sinensis.</title>
        <authorList>
            <person name="Jia J."/>
        </authorList>
    </citation>
    <scope>NUCLEOTIDE SEQUENCE [LARGE SCALE GENOMIC DNA]</scope>
    <source>
        <strain evidence="1 2">WSL</strain>
    </source>
</reference>